<dbReference type="Proteomes" id="UP000176204">
    <property type="component" value="Chromosome I"/>
</dbReference>
<dbReference type="OrthoDB" id="193483at2"/>
<feature type="region of interest" description="Disordered" evidence="1">
    <location>
        <begin position="201"/>
        <end position="244"/>
    </location>
</feature>
<dbReference type="InterPro" id="IPR011990">
    <property type="entry name" value="TPR-like_helical_dom_sf"/>
</dbReference>
<evidence type="ECO:0000313" key="4">
    <source>
        <dbReference type="Proteomes" id="UP000176204"/>
    </source>
</evidence>
<dbReference type="STRING" id="1679444.PYTT_1852"/>
<evidence type="ECO:0000256" key="1">
    <source>
        <dbReference type="SAM" id="MobiDB-lite"/>
    </source>
</evidence>
<feature type="compositionally biased region" description="Basic and acidic residues" evidence="1">
    <location>
        <begin position="229"/>
        <end position="244"/>
    </location>
</feature>
<accession>A0A1C7P904</accession>
<dbReference type="Pfam" id="PF08238">
    <property type="entry name" value="Sel1"/>
    <property type="match status" value="3"/>
</dbReference>
<dbReference type="SUPFAM" id="SSF81901">
    <property type="entry name" value="HCP-like"/>
    <property type="match status" value="1"/>
</dbReference>
<dbReference type="RefSeq" id="WP_067777817.1">
    <property type="nucleotide sequence ID" value="NZ_LIGX01000041.1"/>
</dbReference>
<protein>
    <submittedName>
        <fullName evidence="3">Sel1 repeat</fullName>
    </submittedName>
</protein>
<dbReference type="AlphaFoldDB" id="A0A1C7P904"/>
<proteinExistence type="predicted"/>
<dbReference type="PANTHER" id="PTHR11102">
    <property type="entry name" value="SEL-1-LIKE PROTEIN"/>
    <property type="match status" value="1"/>
</dbReference>
<name>A0A1C7P904_9BACT</name>
<dbReference type="GO" id="GO:0036503">
    <property type="term" value="P:ERAD pathway"/>
    <property type="evidence" value="ECO:0007669"/>
    <property type="project" value="TreeGrafter"/>
</dbReference>
<sequence>MRTTSIITALLLLAGVLQAAPYGLDFGMKQTAVAKKLKNSGELERNPAHKGKKIDGAFITKEQIAKQPFTLHFTFKKKTLDTIKWVGERAFGDDEYDEKLKAYYVATTQAMESKHNVRPQNTPPWKKASEIKKGQEAPMHSYMLKDGMLTVGVERSADDGKFHVIYTLQKVTHGGMGIAGITTGGSLDDWKNIKTIDTVDGASDEGDDEFIFDDEDGGDDTAIADTGDTDGKTPGKKPAPAEDERDTITEALVAKGIGLCFEKDRNSQKTAFDNFQQAAERGNGPSSARAYFLLAQCYETGLGTRKSNDDARKMNEKAAQLGFAPSLVKYGSEYRTATSALRISADDSRKLIETCRNEAAAGSASAQFNMGILHRYGYGVRKDLDKARAYFEQAAAQGDKFASIELKKMDE</sequence>
<dbReference type="KEGG" id="agl:PYTT_1852"/>
<feature type="chain" id="PRO_5014266406" evidence="2">
    <location>
        <begin position="20"/>
        <end position="411"/>
    </location>
</feature>
<feature type="signal peptide" evidence="2">
    <location>
        <begin position="1"/>
        <end position="19"/>
    </location>
</feature>
<reference evidence="4" key="1">
    <citation type="submission" date="2016-09" db="EMBL/GenBank/DDBJ databases">
        <authorList>
            <person name="Koehorst J."/>
        </authorList>
    </citation>
    <scope>NUCLEOTIDE SEQUENCE [LARGE SCALE GENOMIC DNA]</scope>
</reference>
<dbReference type="PANTHER" id="PTHR11102:SF147">
    <property type="entry name" value="SEL1L ADAPTOR SUBUNIT OF ERAD E3 UBIQUITIN LIGASE"/>
    <property type="match status" value="1"/>
</dbReference>
<dbReference type="InterPro" id="IPR050767">
    <property type="entry name" value="Sel1_AlgK"/>
</dbReference>
<keyword evidence="4" id="KW-1185">Reference proteome</keyword>
<evidence type="ECO:0000256" key="2">
    <source>
        <dbReference type="SAM" id="SignalP"/>
    </source>
</evidence>
<keyword evidence="2" id="KW-0732">Signal</keyword>
<dbReference type="SMART" id="SM00671">
    <property type="entry name" value="SEL1"/>
    <property type="match status" value="3"/>
</dbReference>
<organism evidence="3 4">
    <name type="scientific">Akkermansia glycaniphila</name>
    <dbReference type="NCBI Taxonomy" id="1679444"/>
    <lineage>
        <taxon>Bacteria</taxon>
        <taxon>Pseudomonadati</taxon>
        <taxon>Verrucomicrobiota</taxon>
        <taxon>Verrucomicrobiia</taxon>
        <taxon>Verrucomicrobiales</taxon>
        <taxon>Akkermansiaceae</taxon>
        <taxon>Akkermansia</taxon>
    </lineage>
</organism>
<feature type="compositionally biased region" description="Acidic residues" evidence="1">
    <location>
        <begin position="202"/>
        <end position="219"/>
    </location>
</feature>
<evidence type="ECO:0000313" key="3">
    <source>
        <dbReference type="EMBL" id="SEH93517.1"/>
    </source>
</evidence>
<dbReference type="EMBL" id="LT629973">
    <property type="protein sequence ID" value="SEH93517.1"/>
    <property type="molecule type" value="Genomic_DNA"/>
</dbReference>
<dbReference type="Gene3D" id="1.25.40.10">
    <property type="entry name" value="Tetratricopeptide repeat domain"/>
    <property type="match status" value="1"/>
</dbReference>
<dbReference type="InterPro" id="IPR006597">
    <property type="entry name" value="Sel1-like"/>
</dbReference>
<gene>
    <name evidence="3" type="ORF">PYTT_1852</name>
</gene>